<dbReference type="EMBL" id="BAAAUH010000041">
    <property type="protein sequence ID" value="GAA3191744.1"/>
    <property type="molecule type" value="Genomic_DNA"/>
</dbReference>
<dbReference type="SMART" id="SM00108">
    <property type="entry name" value="B_lectin"/>
    <property type="match status" value="1"/>
</dbReference>
<accession>A0ABP6PV65</accession>
<dbReference type="InterPro" id="IPR036426">
    <property type="entry name" value="Bulb-type_lectin_dom_sf"/>
</dbReference>
<name>A0ABP6PV65_9ACTN</name>
<comment type="caution">
    <text evidence="3">The sequence shown here is derived from an EMBL/GenBank/DDBJ whole genome shotgun (WGS) entry which is preliminary data.</text>
</comment>
<dbReference type="SUPFAM" id="SSF51110">
    <property type="entry name" value="alpha-D-mannose-specific plant lectins"/>
    <property type="match status" value="1"/>
</dbReference>
<dbReference type="Proteomes" id="UP001501866">
    <property type="component" value="Unassembled WGS sequence"/>
</dbReference>
<evidence type="ECO:0000313" key="4">
    <source>
        <dbReference type="Proteomes" id="UP001501866"/>
    </source>
</evidence>
<feature type="compositionally biased region" description="Low complexity" evidence="1">
    <location>
        <begin position="151"/>
        <end position="195"/>
    </location>
</feature>
<dbReference type="PROSITE" id="PS50927">
    <property type="entry name" value="BULB_LECTIN"/>
    <property type="match status" value="1"/>
</dbReference>
<evidence type="ECO:0000259" key="2">
    <source>
        <dbReference type="PROSITE" id="PS50927"/>
    </source>
</evidence>
<feature type="region of interest" description="Disordered" evidence="1">
    <location>
        <begin position="262"/>
        <end position="318"/>
    </location>
</feature>
<feature type="compositionally biased region" description="Basic and acidic residues" evidence="1">
    <location>
        <begin position="270"/>
        <end position="279"/>
    </location>
</feature>
<feature type="region of interest" description="Disordered" evidence="1">
    <location>
        <begin position="1"/>
        <end position="202"/>
    </location>
</feature>
<sequence length="422" mass="42667">MPSGRLSGPGPAVREDLAARKGVGPGLRSASRGSRGTRASDQHPPGLPAFVRRVRCRAPPTTDSSATEEEYRMSPQQQTPGANAETAAAREGEAGSPPASPAPDANAPAPAGAPAARSGTASTTQPAAGAETAPGAESGSAPEKETGGEPGAAPAAASSTASAGEAIAAPSPAREGLAVAAAVGTTPPGTRTGTGVDRGRPRKPVLAGAAIAGAALIAIPLMLAGAGRDDSPPDTAKGLAAEGSDTVLDQNSAPAALDDYVAEKPSSSPSREKPKKAEPPKPVAAAPAPPAPAPQPSKTAEKPKPKPKPKPSPKPNWSTETVFATSVLEVNQAWTTNRIRMVMQTDGNLVVYNEHGKAIWASMTFGRNHRAIFQHDGNLVIHNGEDRPIWGAGSYGHEGAQLVLRADAKVVVVHNGNVVWST</sequence>
<feature type="region of interest" description="Disordered" evidence="1">
    <location>
        <begin position="229"/>
        <end position="248"/>
    </location>
</feature>
<feature type="compositionally biased region" description="Low complexity" evidence="1">
    <location>
        <begin position="26"/>
        <end position="39"/>
    </location>
</feature>
<feature type="compositionally biased region" description="Low complexity" evidence="1">
    <location>
        <begin position="94"/>
        <end position="141"/>
    </location>
</feature>
<evidence type="ECO:0000313" key="3">
    <source>
        <dbReference type="EMBL" id="GAA3191744.1"/>
    </source>
</evidence>
<reference evidence="4" key="1">
    <citation type="journal article" date="2019" name="Int. J. Syst. Evol. Microbiol.">
        <title>The Global Catalogue of Microorganisms (GCM) 10K type strain sequencing project: providing services to taxonomists for standard genome sequencing and annotation.</title>
        <authorList>
            <consortium name="The Broad Institute Genomics Platform"/>
            <consortium name="The Broad Institute Genome Sequencing Center for Infectious Disease"/>
            <person name="Wu L."/>
            <person name="Ma J."/>
        </authorList>
    </citation>
    <scope>NUCLEOTIDE SEQUENCE [LARGE SCALE GENOMIC DNA]</scope>
    <source>
        <strain evidence="4">JCM 9095</strain>
    </source>
</reference>
<gene>
    <name evidence="3" type="ORF">GCM10010451_47050</name>
</gene>
<organism evidence="3 4">
    <name type="scientific">Streptomyces virens</name>
    <dbReference type="NCBI Taxonomy" id="285572"/>
    <lineage>
        <taxon>Bacteria</taxon>
        <taxon>Bacillati</taxon>
        <taxon>Actinomycetota</taxon>
        <taxon>Actinomycetes</taxon>
        <taxon>Kitasatosporales</taxon>
        <taxon>Streptomycetaceae</taxon>
        <taxon>Streptomyces</taxon>
    </lineage>
</organism>
<dbReference type="InterPro" id="IPR001480">
    <property type="entry name" value="Bulb-type_lectin_dom"/>
</dbReference>
<protein>
    <recommendedName>
        <fullName evidence="2">Bulb-type lectin domain-containing protein</fullName>
    </recommendedName>
</protein>
<keyword evidence="4" id="KW-1185">Reference proteome</keyword>
<dbReference type="Gene3D" id="2.90.10.10">
    <property type="entry name" value="Bulb-type lectin domain"/>
    <property type="match status" value="2"/>
</dbReference>
<evidence type="ECO:0000256" key="1">
    <source>
        <dbReference type="SAM" id="MobiDB-lite"/>
    </source>
</evidence>
<proteinExistence type="predicted"/>
<feature type="domain" description="Bulb-type lectin" evidence="2">
    <location>
        <begin position="319"/>
        <end position="422"/>
    </location>
</feature>